<dbReference type="InterPro" id="IPR002372">
    <property type="entry name" value="PQQ_rpt_dom"/>
</dbReference>
<dbReference type="RefSeq" id="WP_125030660.1">
    <property type="nucleotide sequence ID" value="NZ_JAPXVP010000001.1"/>
</dbReference>
<dbReference type="SUPFAM" id="SSF50998">
    <property type="entry name" value="Quinoprotein alcohol dehydrogenase-like"/>
    <property type="match status" value="1"/>
</dbReference>
<dbReference type="SMART" id="SM00564">
    <property type="entry name" value="PQQ"/>
    <property type="match status" value="4"/>
</dbReference>
<dbReference type="Proteomes" id="UP000285794">
    <property type="component" value="Unassembled WGS sequence"/>
</dbReference>
<gene>
    <name evidence="2" type="ORF">DWB61_09505</name>
</gene>
<dbReference type="Gene3D" id="2.130.10.10">
    <property type="entry name" value="YVTN repeat-like/Quinoprotein amine dehydrogenase"/>
    <property type="match status" value="1"/>
</dbReference>
<dbReference type="AlphaFoldDB" id="A0A425Y0T1"/>
<dbReference type="Pfam" id="PF13360">
    <property type="entry name" value="PQQ_2"/>
    <property type="match status" value="1"/>
</dbReference>
<dbReference type="InterPro" id="IPR015943">
    <property type="entry name" value="WD40/YVTN_repeat-like_dom_sf"/>
</dbReference>
<reference evidence="2 3" key="1">
    <citation type="submission" date="2018-07" db="EMBL/GenBank/DDBJ databases">
        <title>Draft genome sequence of Ancylomarina sp. M1P.</title>
        <authorList>
            <person name="Yadav S."/>
            <person name="Villanueva L."/>
            <person name="Damste J.S.S."/>
        </authorList>
    </citation>
    <scope>NUCLEOTIDE SEQUENCE [LARGE SCALE GENOMIC DNA]</scope>
    <source>
        <strain evidence="2 3">M1P</strain>
    </source>
</reference>
<evidence type="ECO:0000313" key="3">
    <source>
        <dbReference type="Proteomes" id="UP000285794"/>
    </source>
</evidence>
<keyword evidence="3" id="KW-1185">Reference proteome</keyword>
<comment type="caution">
    <text evidence="2">The sequence shown here is derived from an EMBL/GenBank/DDBJ whole genome shotgun (WGS) entry which is preliminary data.</text>
</comment>
<accession>A0A425Y0T1</accession>
<feature type="domain" description="Pyrrolo-quinoline quinone repeat" evidence="1">
    <location>
        <begin position="84"/>
        <end position="285"/>
    </location>
</feature>
<sequence length="415" mass="46548">MKRLFLLGFAAITIFSQCNSPKSQSEWRGPNRTGVYNETGLLKVWPEKGPEMLWSLTDIPKGYSSVAVVNDLVYLTGIKDSMDVLMAVDMKGQLKWQVPYGRRWDNTFPDSRCTPTIQDDRIYLSSGKGDLACLNALTGDIFWQVKASEKFEGTYGQWGISESLLLHGDYVYYTPCGEKTTMIALNKNTGETVWQSKSLKDKPGYVSPLMVDRNGTKLIVTVTENNVIGVNPETGEIVWTFNYAEYAGGEWKANIQTNTPLYHEGKIFVTNGYDHKSVMLDLNEDASSVKLAYVDSLLDVHHGGAVRLGNYVYGSNWEHNRMGKWVCLEWKTGKAMYETEWENKGSIISAEGMLYCYDEKGGNIALSKASPDGFNVISSFKVPLGKGPHWSHLVIKDGILYVRHEDALMAYKIKA</sequence>
<dbReference type="EMBL" id="QQWG01000008">
    <property type="protein sequence ID" value="RRG21507.1"/>
    <property type="molecule type" value="Genomic_DNA"/>
</dbReference>
<organism evidence="2 3">
    <name type="scientific">Ancylomarina euxinus</name>
    <dbReference type="NCBI Taxonomy" id="2283627"/>
    <lineage>
        <taxon>Bacteria</taxon>
        <taxon>Pseudomonadati</taxon>
        <taxon>Bacteroidota</taxon>
        <taxon>Bacteroidia</taxon>
        <taxon>Marinilabiliales</taxon>
        <taxon>Marinifilaceae</taxon>
        <taxon>Ancylomarina</taxon>
    </lineage>
</organism>
<dbReference type="OrthoDB" id="1091598at2"/>
<evidence type="ECO:0000313" key="2">
    <source>
        <dbReference type="EMBL" id="RRG21507.1"/>
    </source>
</evidence>
<dbReference type="InterPro" id="IPR011047">
    <property type="entry name" value="Quinoprotein_ADH-like_sf"/>
</dbReference>
<protein>
    <submittedName>
        <fullName evidence="2">Alcohol dehydrogenase</fullName>
    </submittedName>
</protein>
<evidence type="ECO:0000259" key="1">
    <source>
        <dbReference type="Pfam" id="PF13360"/>
    </source>
</evidence>
<name>A0A425Y0T1_9BACT</name>
<dbReference type="PANTHER" id="PTHR34512:SF30">
    <property type="entry name" value="OUTER MEMBRANE PROTEIN ASSEMBLY FACTOR BAMB"/>
    <property type="match status" value="1"/>
</dbReference>
<proteinExistence type="predicted"/>
<dbReference type="PANTHER" id="PTHR34512">
    <property type="entry name" value="CELL SURFACE PROTEIN"/>
    <property type="match status" value="1"/>
</dbReference>
<dbReference type="InterPro" id="IPR018391">
    <property type="entry name" value="PQQ_b-propeller_rpt"/>
</dbReference>